<proteinExistence type="predicted"/>
<dbReference type="Proteomes" id="UP000094056">
    <property type="component" value="Unassembled WGS sequence"/>
</dbReference>
<name>A0A1E3X7E5_9BACT</name>
<sequence length="35" mass="4027">MIYPEDVGSIANKMIHYNISRLCVSPFRKGGMREI</sequence>
<protein>
    <submittedName>
        <fullName evidence="1">Uncharacterized protein</fullName>
    </submittedName>
</protein>
<comment type="caution">
    <text evidence="1">The sequence shown here is derived from an EMBL/GenBank/DDBJ whole genome shotgun (WGS) entry which is preliminary data.</text>
</comment>
<evidence type="ECO:0000313" key="1">
    <source>
        <dbReference type="EMBL" id="ODS31551.1"/>
    </source>
</evidence>
<evidence type="ECO:0000313" key="2">
    <source>
        <dbReference type="Proteomes" id="UP000094056"/>
    </source>
</evidence>
<dbReference type="AlphaFoldDB" id="A0A1E3X7E5"/>
<dbReference type="EMBL" id="MAYW01000110">
    <property type="protein sequence ID" value="ODS31551.1"/>
    <property type="molecule type" value="Genomic_DNA"/>
</dbReference>
<organism evidence="1 2">
    <name type="scientific">Candidatus Scalindua rubra</name>
    <dbReference type="NCBI Taxonomy" id="1872076"/>
    <lineage>
        <taxon>Bacteria</taxon>
        <taxon>Pseudomonadati</taxon>
        <taxon>Planctomycetota</taxon>
        <taxon>Candidatus Brocadiia</taxon>
        <taxon>Candidatus Brocadiales</taxon>
        <taxon>Candidatus Scalinduaceae</taxon>
        <taxon>Candidatus Scalindua</taxon>
    </lineage>
</organism>
<accession>A0A1E3X7E5</accession>
<gene>
    <name evidence="1" type="ORF">SCARUB_03331</name>
</gene>
<reference evidence="1 2" key="1">
    <citation type="submission" date="2016-07" db="EMBL/GenBank/DDBJ databases">
        <title>Draft genome of Scalindua rubra, obtained from a brine-seawater interface in the Red Sea, sheds light on salt adaptation in anammox bacteria.</title>
        <authorList>
            <person name="Speth D.R."/>
            <person name="Lagkouvardos I."/>
            <person name="Wang Y."/>
            <person name="Qian P.-Y."/>
            <person name="Dutilh B.E."/>
            <person name="Jetten M.S."/>
        </authorList>
    </citation>
    <scope>NUCLEOTIDE SEQUENCE [LARGE SCALE GENOMIC DNA]</scope>
    <source>
        <strain evidence="1">BSI-1</strain>
    </source>
</reference>